<name>A0A8K0DJD8_IGNLU</name>
<sequence length="238" mass="27528">MSNIADDLIKHLDKTTKDLLQATASENGFVCYEIEDDEQSIKWKGFYGTVSGVILTCNDKKDKKEILNVVIKSASKSDDLRTQIILNEMYTRESYIYDVVFRAFEQFEVNKKFKPTSFAPKFYKSNLEYKNEIIVLENLASSNYKMYPATKAMDAKHDLTDPNKPTSVRLIDFQRTGFGLPVMDVAIFLYTCSEKKVIEELEDYLRLYYNSLAAHLVKLGSNPDKVYPYSIFFETVER</sequence>
<dbReference type="AlphaFoldDB" id="A0A8K0DJD8"/>
<proteinExistence type="predicted"/>
<accession>A0A8K0DJD8</accession>
<dbReference type="Pfam" id="PF02958">
    <property type="entry name" value="EcKL"/>
    <property type="match status" value="2"/>
</dbReference>
<evidence type="ECO:0000313" key="2">
    <source>
        <dbReference type="Proteomes" id="UP000801492"/>
    </source>
</evidence>
<protein>
    <recommendedName>
        <fullName evidence="3">CHK kinase-like domain-containing protein</fullName>
    </recommendedName>
</protein>
<dbReference type="Proteomes" id="UP000801492">
    <property type="component" value="Unassembled WGS sequence"/>
</dbReference>
<dbReference type="OrthoDB" id="8114163at2759"/>
<dbReference type="EMBL" id="VTPC01000731">
    <property type="protein sequence ID" value="KAF2904592.1"/>
    <property type="molecule type" value="Genomic_DNA"/>
</dbReference>
<reference evidence="1" key="1">
    <citation type="submission" date="2019-08" db="EMBL/GenBank/DDBJ databases">
        <title>The genome of the North American firefly Photinus pyralis.</title>
        <authorList>
            <consortium name="Photinus pyralis genome working group"/>
            <person name="Fallon T.R."/>
            <person name="Sander Lower S.E."/>
            <person name="Weng J.-K."/>
        </authorList>
    </citation>
    <scope>NUCLEOTIDE SEQUENCE</scope>
    <source>
        <strain evidence="1">TRF0915ILg1</strain>
        <tissue evidence="1">Whole body</tissue>
    </source>
</reference>
<dbReference type="InterPro" id="IPR004119">
    <property type="entry name" value="EcKL"/>
</dbReference>
<comment type="caution">
    <text evidence="1">The sequence shown here is derived from an EMBL/GenBank/DDBJ whole genome shotgun (WGS) entry which is preliminary data.</text>
</comment>
<evidence type="ECO:0000313" key="1">
    <source>
        <dbReference type="EMBL" id="KAF2904592.1"/>
    </source>
</evidence>
<keyword evidence="2" id="KW-1185">Reference proteome</keyword>
<gene>
    <name evidence="1" type="ORF">ILUMI_01590</name>
</gene>
<evidence type="ECO:0008006" key="3">
    <source>
        <dbReference type="Google" id="ProtNLM"/>
    </source>
</evidence>
<dbReference type="PANTHER" id="PTHR11012">
    <property type="entry name" value="PROTEIN KINASE-LIKE DOMAIN-CONTAINING"/>
    <property type="match status" value="1"/>
</dbReference>
<organism evidence="1 2">
    <name type="scientific">Ignelater luminosus</name>
    <name type="common">Cucubano</name>
    <name type="synonym">Pyrophorus luminosus</name>
    <dbReference type="NCBI Taxonomy" id="2038154"/>
    <lineage>
        <taxon>Eukaryota</taxon>
        <taxon>Metazoa</taxon>
        <taxon>Ecdysozoa</taxon>
        <taxon>Arthropoda</taxon>
        <taxon>Hexapoda</taxon>
        <taxon>Insecta</taxon>
        <taxon>Pterygota</taxon>
        <taxon>Neoptera</taxon>
        <taxon>Endopterygota</taxon>
        <taxon>Coleoptera</taxon>
        <taxon>Polyphaga</taxon>
        <taxon>Elateriformia</taxon>
        <taxon>Elateroidea</taxon>
        <taxon>Elateridae</taxon>
        <taxon>Agrypninae</taxon>
        <taxon>Pyrophorini</taxon>
        <taxon>Ignelater</taxon>
    </lineage>
</organism>
<dbReference type="PANTHER" id="PTHR11012:SF30">
    <property type="entry name" value="PROTEIN KINASE-LIKE DOMAIN-CONTAINING"/>
    <property type="match status" value="1"/>
</dbReference>